<dbReference type="GO" id="GO:0006310">
    <property type="term" value="P:DNA recombination"/>
    <property type="evidence" value="ECO:0007669"/>
    <property type="project" value="UniProtKB-KW"/>
</dbReference>
<feature type="domain" description="Calcineurin-like phosphoesterase" evidence="8">
    <location>
        <begin position="1"/>
        <end position="240"/>
    </location>
</feature>
<keyword evidence="6 7" id="KW-0269">Exonuclease</keyword>
<proteinExistence type="inferred from homology"/>
<dbReference type="Proteomes" id="UP000184604">
    <property type="component" value="Chromosome"/>
</dbReference>
<keyword evidence="7" id="KW-0175">Coiled coil</keyword>
<comment type="similarity">
    <text evidence="1 7">Belongs to the SbcD family.</text>
</comment>
<dbReference type="SUPFAM" id="SSF56300">
    <property type="entry name" value="Metallo-dependent phosphatases"/>
    <property type="match status" value="1"/>
</dbReference>
<feature type="coiled-coil region" evidence="7">
    <location>
        <begin position="154"/>
        <end position="181"/>
    </location>
</feature>
<dbReference type="GO" id="GO:0008408">
    <property type="term" value="F:3'-5' exonuclease activity"/>
    <property type="evidence" value="ECO:0007669"/>
    <property type="project" value="InterPro"/>
</dbReference>
<evidence type="ECO:0000259" key="8">
    <source>
        <dbReference type="Pfam" id="PF00149"/>
    </source>
</evidence>
<reference evidence="10 11" key="1">
    <citation type="submission" date="2016-12" db="EMBL/GenBank/DDBJ databases">
        <title>Complete genome sequence of Clostridium kluyveri JZZ isolated from the pit mud of a Chinese flavor liquor-making factory.</title>
        <authorList>
            <person name="Wang Y."/>
        </authorList>
    </citation>
    <scope>NUCLEOTIDE SEQUENCE [LARGE SCALE GENOMIC DNA]</scope>
    <source>
        <strain evidence="10 11">JZZ</strain>
    </source>
</reference>
<sequence length="414" mass="47885">MRILHTSDWHLGKSLEGHSRMEEQEAFLEDFINIVQKNHVDLVIIAGDIYDNANPPARAEKIFYHTLKKLSSKGERLTLIIAGNHDNPDRLVAAGPLARDHGIIMMGTPKSIVPRGDYGNNKVINSGQGFIEIELNKEKAIIIAVPYPSEKRLNEVLYNSMEEEKEQIKSYNDRIKKLFYNLSKNYREDTINILVSHLFTLGSDQAGSERNVQLGGSFIVNKDCFPENAQYIALGHIHKPQIVPGTNGKARYSGSPIQYNKKEINFKKKCFIVDVEAGKECNVQEIELKVYKPIEVWKCSSIEDAIERCTKNKDRNCWVYLEVVTDRFIREDEIKLMKTTKRDIIEIVPKIEDSSSRNIDIHDFSHKSFEEIFREFYFKERKVEPQSEVIDLLLSIMKEEKEDETYQSENKRIK</sequence>
<dbReference type="InterPro" id="IPR041796">
    <property type="entry name" value="Mre11_N"/>
</dbReference>
<dbReference type="GO" id="GO:0004519">
    <property type="term" value="F:endonuclease activity"/>
    <property type="evidence" value="ECO:0007669"/>
    <property type="project" value="UniProtKB-KW"/>
</dbReference>
<dbReference type="AlphaFoldDB" id="A0A1L5F386"/>
<evidence type="ECO:0000313" key="10">
    <source>
        <dbReference type="EMBL" id="APM37475.1"/>
    </source>
</evidence>
<dbReference type="GO" id="GO:0006260">
    <property type="term" value="P:DNA replication"/>
    <property type="evidence" value="ECO:0007669"/>
    <property type="project" value="UniProtKB-KW"/>
</dbReference>
<evidence type="ECO:0000256" key="3">
    <source>
        <dbReference type="ARBA" id="ARBA00013365"/>
    </source>
</evidence>
<dbReference type="InterPro" id="IPR050535">
    <property type="entry name" value="DNA_Repair-Maintenance_Comp"/>
</dbReference>
<evidence type="ECO:0000256" key="1">
    <source>
        <dbReference type="ARBA" id="ARBA00010555"/>
    </source>
</evidence>
<dbReference type="Gene3D" id="3.60.21.10">
    <property type="match status" value="1"/>
</dbReference>
<dbReference type="InterPro" id="IPR004593">
    <property type="entry name" value="SbcD"/>
</dbReference>
<dbReference type="PANTHER" id="PTHR30337">
    <property type="entry name" value="COMPONENT OF ATP-DEPENDENT DSDNA EXONUCLEASE"/>
    <property type="match status" value="1"/>
</dbReference>
<accession>A0A1L5F386</accession>
<evidence type="ECO:0000256" key="5">
    <source>
        <dbReference type="ARBA" id="ARBA00022801"/>
    </source>
</evidence>
<keyword evidence="5 7" id="KW-0378">Hydrolase</keyword>
<comment type="function">
    <text evidence="7">SbcCD cleaves DNA hairpin structures. These structures can inhibit DNA replication and are intermediates in certain DNA recombination reactions. The complex acts as a 3'-&gt;5' double strand exonuclease that can open hairpins. It also has a 5' single-strand endonuclease activity.</text>
</comment>
<evidence type="ECO:0000256" key="6">
    <source>
        <dbReference type="ARBA" id="ARBA00022839"/>
    </source>
</evidence>
<gene>
    <name evidence="7" type="primary">sbcD</name>
    <name evidence="10" type="ORF">BS101_01225</name>
</gene>
<dbReference type="InterPro" id="IPR029052">
    <property type="entry name" value="Metallo-depent_PP-like"/>
</dbReference>
<comment type="subunit">
    <text evidence="2 7">Heterodimer of SbcC and SbcD.</text>
</comment>
<name>A0A1L5F386_CLOKL</name>
<feature type="domain" description="Nuclease SbcCD subunit D C-terminal" evidence="9">
    <location>
        <begin position="291"/>
        <end position="379"/>
    </location>
</feature>
<keyword evidence="4 7" id="KW-0540">Nuclease</keyword>
<dbReference type="InterPro" id="IPR004843">
    <property type="entry name" value="Calcineurin-like_PHP"/>
</dbReference>
<keyword evidence="7" id="KW-0233">DNA recombination</keyword>
<dbReference type="Pfam" id="PF00149">
    <property type="entry name" value="Metallophos"/>
    <property type="match status" value="1"/>
</dbReference>
<evidence type="ECO:0000256" key="2">
    <source>
        <dbReference type="ARBA" id="ARBA00011322"/>
    </source>
</evidence>
<keyword evidence="7" id="KW-0255">Endonuclease</keyword>
<keyword evidence="7" id="KW-0235">DNA replication</keyword>
<dbReference type="CDD" id="cd00840">
    <property type="entry name" value="MPP_Mre11_N"/>
    <property type="match status" value="1"/>
</dbReference>
<evidence type="ECO:0000259" key="9">
    <source>
        <dbReference type="Pfam" id="PF12320"/>
    </source>
</evidence>
<dbReference type="RefSeq" id="WP_073537188.1">
    <property type="nucleotide sequence ID" value="NZ_CP018335.1"/>
</dbReference>
<evidence type="ECO:0000256" key="4">
    <source>
        <dbReference type="ARBA" id="ARBA00022722"/>
    </source>
</evidence>
<dbReference type="OrthoDB" id="9773856at2"/>
<dbReference type="NCBIfam" id="TIGR00619">
    <property type="entry name" value="sbcd"/>
    <property type="match status" value="1"/>
</dbReference>
<dbReference type="PANTHER" id="PTHR30337:SF0">
    <property type="entry name" value="NUCLEASE SBCCD SUBUNIT D"/>
    <property type="match status" value="1"/>
</dbReference>
<evidence type="ECO:0000256" key="7">
    <source>
        <dbReference type="RuleBase" id="RU363069"/>
    </source>
</evidence>
<evidence type="ECO:0000313" key="11">
    <source>
        <dbReference type="Proteomes" id="UP000184604"/>
    </source>
</evidence>
<protein>
    <recommendedName>
        <fullName evidence="3 7">Nuclease SbcCD subunit D</fullName>
    </recommendedName>
</protein>
<dbReference type="EMBL" id="CP018335">
    <property type="protein sequence ID" value="APM37475.1"/>
    <property type="molecule type" value="Genomic_DNA"/>
</dbReference>
<dbReference type="InterPro" id="IPR026843">
    <property type="entry name" value="SbcD_C"/>
</dbReference>
<organism evidence="10 11">
    <name type="scientific">Clostridium kluyveri</name>
    <dbReference type="NCBI Taxonomy" id="1534"/>
    <lineage>
        <taxon>Bacteria</taxon>
        <taxon>Bacillati</taxon>
        <taxon>Bacillota</taxon>
        <taxon>Clostridia</taxon>
        <taxon>Eubacteriales</taxon>
        <taxon>Clostridiaceae</taxon>
        <taxon>Clostridium</taxon>
    </lineage>
</organism>
<dbReference type="Pfam" id="PF12320">
    <property type="entry name" value="SbcD_C"/>
    <property type="match status" value="1"/>
</dbReference>